<organism evidence="1 2">
    <name type="scientific">Croceitalea marina</name>
    <dbReference type="NCBI Taxonomy" id="1775166"/>
    <lineage>
        <taxon>Bacteria</taxon>
        <taxon>Pseudomonadati</taxon>
        <taxon>Bacteroidota</taxon>
        <taxon>Flavobacteriia</taxon>
        <taxon>Flavobacteriales</taxon>
        <taxon>Flavobacteriaceae</taxon>
        <taxon>Croceitalea</taxon>
    </lineage>
</organism>
<name>A0ABW5N055_9FLAO</name>
<dbReference type="EMBL" id="JBHULB010000017">
    <property type="protein sequence ID" value="MFD2587958.1"/>
    <property type="molecule type" value="Genomic_DNA"/>
</dbReference>
<dbReference type="Gene3D" id="2.30.40.10">
    <property type="entry name" value="Urease, subunit C, domain 1"/>
    <property type="match status" value="1"/>
</dbReference>
<sequence length="115" mass="12989">MALDTVLLQKKYAFLKEQLIRFKNANITIALGADQTNTTLSEEIDDIIEIGAFNNLELLNILVQSPKIIFSDRNIGAIKDGYEASFLVLKENPLEDITAIKKIVKRVKNGLELKW</sequence>
<gene>
    <name evidence="1" type="ORF">ACFSQJ_13515</name>
</gene>
<reference evidence="2" key="1">
    <citation type="journal article" date="2019" name="Int. J. Syst. Evol. Microbiol.">
        <title>The Global Catalogue of Microorganisms (GCM) 10K type strain sequencing project: providing services to taxonomists for standard genome sequencing and annotation.</title>
        <authorList>
            <consortium name="The Broad Institute Genomics Platform"/>
            <consortium name="The Broad Institute Genome Sequencing Center for Infectious Disease"/>
            <person name="Wu L."/>
            <person name="Ma J."/>
        </authorList>
    </citation>
    <scope>NUCLEOTIDE SEQUENCE [LARGE SCALE GENOMIC DNA]</scope>
    <source>
        <strain evidence="2">KCTC 52368</strain>
    </source>
</reference>
<proteinExistence type="predicted"/>
<dbReference type="RefSeq" id="WP_377767501.1">
    <property type="nucleotide sequence ID" value="NZ_JBHULB010000017.1"/>
</dbReference>
<dbReference type="InterPro" id="IPR011059">
    <property type="entry name" value="Metal-dep_hydrolase_composite"/>
</dbReference>
<comment type="caution">
    <text evidence="1">The sequence shown here is derived from an EMBL/GenBank/DDBJ whole genome shotgun (WGS) entry which is preliminary data.</text>
</comment>
<accession>A0ABW5N055</accession>
<dbReference type="Gene3D" id="3.20.20.140">
    <property type="entry name" value="Metal-dependent hydrolases"/>
    <property type="match status" value="1"/>
</dbReference>
<protein>
    <recommendedName>
        <fullName evidence="3">Amidohydrolase-related domain-containing protein</fullName>
    </recommendedName>
</protein>
<keyword evidence="2" id="KW-1185">Reference proteome</keyword>
<evidence type="ECO:0000313" key="2">
    <source>
        <dbReference type="Proteomes" id="UP001597526"/>
    </source>
</evidence>
<dbReference type="Proteomes" id="UP001597526">
    <property type="component" value="Unassembled WGS sequence"/>
</dbReference>
<evidence type="ECO:0008006" key="3">
    <source>
        <dbReference type="Google" id="ProtNLM"/>
    </source>
</evidence>
<evidence type="ECO:0000313" key="1">
    <source>
        <dbReference type="EMBL" id="MFD2587958.1"/>
    </source>
</evidence>